<name>A0ABP6NNC8_9ACTN</name>
<organism evidence="2 3">
    <name type="scientific">Streptomyces rectiviolaceus</name>
    <dbReference type="NCBI Taxonomy" id="332591"/>
    <lineage>
        <taxon>Bacteria</taxon>
        <taxon>Bacillati</taxon>
        <taxon>Actinomycetota</taxon>
        <taxon>Actinomycetes</taxon>
        <taxon>Kitasatosporales</taxon>
        <taxon>Streptomycetaceae</taxon>
        <taxon>Streptomyces</taxon>
    </lineage>
</organism>
<accession>A0ABP6NNC8</accession>
<evidence type="ECO:0000256" key="1">
    <source>
        <dbReference type="SAM" id="Phobius"/>
    </source>
</evidence>
<dbReference type="RefSeq" id="WP_344530951.1">
    <property type="nucleotide sequence ID" value="NZ_BAAAUG010000251.1"/>
</dbReference>
<dbReference type="Proteomes" id="UP001501637">
    <property type="component" value="Unassembled WGS sequence"/>
</dbReference>
<sequence length="69" mass="6951">MNNTTCGTSRPLTTPEAVVLIVVIIAAALAAAGLPAVGVLVLLLEAGSLGRHLVGLRRGRNATPRPAQA</sequence>
<evidence type="ECO:0000313" key="3">
    <source>
        <dbReference type="Proteomes" id="UP001501637"/>
    </source>
</evidence>
<dbReference type="EMBL" id="BAAAUG010000251">
    <property type="protein sequence ID" value="GAA3154114.1"/>
    <property type="molecule type" value="Genomic_DNA"/>
</dbReference>
<keyword evidence="1" id="KW-0812">Transmembrane</keyword>
<keyword evidence="1" id="KW-0472">Membrane</keyword>
<feature type="transmembrane region" description="Helical" evidence="1">
    <location>
        <begin position="17"/>
        <end position="44"/>
    </location>
</feature>
<proteinExistence type="predicted"/>
<comment type="caution">
    <text evidence="2">The sequence shown here is derived from an EMBL/GenBank/DDBJ whole genome shotgun (WGS) entry which is preliminary data.</text>
</comment>
<evidence type="ECO:0000313" key="2">
    <source>
        <dbReference type="EMBL" id="GAA3154114.1"/>
    </source>
</evidence>
<protein>
    <submittedName>
        <fullName evidence="2">Uncharacterized protein</fullName>
    </submittedName>
</protein>
<keyword evidence="1" id="KW-1133">Transmembrane helix</keyword>
<gene>
    <name evidence="2" type="ORF">GCM10010449_84370</name>
</gene>
<keyword evidence="3" id="KW-1185">Reference proteome</keyword>
<reference evidence="3" key="1">
    <citation type="journal article" date="2019" name="Int. J. Syst. Evol. Microbiol.">
        <title>The Global Catalogue of Microorganisms (GCM) 10K type strain sequencing project: providing services to taxonomists for standard genome sequencing and annotation.</title>
        <authorList>
            <consortium name="The Broad Institute Genomics Platform"/>
            <consortium name="The Broad Institute Genome Sequencing Center for Infectious Disease"/>
            <person name="Wu L."/>
            <person name="Ma J."/>
        </authorList>
    </citation>
    <scope>NUCLEOTIDE SEQUENCE [LARGE SCALE GENOMIC DNA]</scope>
    <source>
        <strain evidence="3">JCM 9092</strain>
    </source>
</reference>